<sequence length="74" mass="8010">MASPHKFLVSYTIKDQAHSTEVLSEAESLTPDQALFHLQGLHGDCLPGDITVVEVKPISHPGKPEPLAEPNVQL</sequence>
<name>A0ABS2IIX1_9GAMM</name>
<evidence type="ECO:0000313" key="1">
    <source>
        <dbReference type="EMBL" id="MBM7061912.1"/>
    </source>
</evidence>
<proteinExistence type="predicted"/>
<accession>A0ABS2IIX1</accession>
<gene>
    <name evidence="1" type="ORF">JQX08_14470</name>
</gene>
<organism evidence="1 2">
    <name type="scientific">Zestomonas insulae</name>
    <dbReference type="NCBI Taxonomy" id="2809017"/>
    <lineage>
        <taxon>Bacteria</taxon>
        <taxon>Pseudomonadati</taxon>
        <taxon>Pseudomonadota</taxon>
        <taxon>Gammaproteobacteria</taxon>
        <taxon>Pseudomonadales</taxon>
        <taxon>Pseudomonadaceae</taxon>
        <taxon>Zestomonas</taxon>
    </lineage>
</organism>
<keyword evidence="2" id="KW-1185">Reference proteome</keyword>
<evidence type="ECO:0000313" key="2">
    <source>
        <dbReference type="Proteomes" id="UP000717995"/>
    </source>
</evidence>
<dbReference type="Proteomes" id="UP000717995">
    <property type="component" value="Unassembled WGS sequence"/>
</dbReference>
<reference evidence="1 2" key="1">
    <citation type="submission" date="2021-02" db="EMBL/GenBank/DDBJ databases">
        <authorList>
            <person name="Lee D.-H."/>
        </authorList>
    </citation>
    <scope>NUCLEOTIDE SEQUENCE [LARGE SCALE GENOMIC DNA]</scope>
    <source>
        <strain evidence="1 2">UL073</strain>
    </source>
</reference>
<dbReference type="RefSeq" id="WP_205349104.1">
    <property type="nucleotide sequence ID" value="NZ_JAFEUP010000004.1"/>
</dbReference>
<comment type="caution">
    <text evidence="1">The sequence shown here is derived from an EMBL/GenBank/DDBJ whole genome shotgun (WGS) entry which is preliminary data.</text>
</comment>
<dbReference type="EMBL" id="JAFEUP010000004">
    <property type="protein sequence ID" value="MBM7061912.1"/>
    <property type="molecule type" value="Genomic_DNA"/>
</dbReference>
<protein>
    <submittedName>
        <fullName evidence="1">Uncharacterized protein</fullName>
    </submittedName>
</protein>